<dbReference type="InterPro" id="IPR020846">
    <property type="entry name" value="MFS_dom"/>
</dbReference>
<protein>
    <submittedName>
        <fullName evidence="11">General substrate transporter</fullName>
    </submittedName>
</protein>
<evidence type="ECO:0000256" key="8">
    <source>
        <dbReference type="RuleBase" id="RU003346"/>
    </source>
</evidence>
<dbReference type="InterPro" id="IPR050360">
    <property type="entry name" value="MFS_Sugar_Transporters"/>
</dbReference>
<evidence type="ECO:0000256" key="6">
    <source>
        <dbReference type="ARBA" id="ARBA00023136"/>
    </source>
</evidence>
<feature type="transmembrane region" description="Helical" evidence="9">
    <location>
        <begin position="464"/>
        <end position="488"/>
    </location>
</feature>
<evidence type="ECO:0000259" key="10">
    <source>
        <dbReference type="PROSITE" id="PS50850"/>
    </source>
</evidence>
<dbReference type="PANTHER" id="PTHR48022:SF55">
    <property type="entry name" value="SUGAR TRANSPORTER STL1"/>
    <property type="match status" value="1"/>
</dbReference>
<dbReference type="Proteomes" id="UP000736335">
    <property type="component" value="Unassembled WGS sequence"/>
</dbReference>
<accession>A0A9P6HJI5</accession>
<dbReference type="GO" id="GO:0016020">
    <property type="term" value="C:membrane"/>
    <property type="evidence" value="ECO:0007669"/>
    <property type="project" value="UniProtKB-SubCell"/>
</dbReference>
<dbReference type="AlphaFoldDB" id="A0A9P6HJI5"/>
<proteinExistence type="inferred from homology"/>
<feature type="transmembrane region" description="Helical" evidence="9">
    <location>
        <begin position="368"/>
        <end position="389"/>
    </location>
</feature>
<evidence type="ECO:0000256" key="4">
    <source>
        <dbReference type="ARBA" id="ARBA00022692"/>
    </source>
</evidence>
<feature type="transmembrane region" description="Helical" evidence="9">
    <location>
        <begin position="401"/>
        <end position="425"/>
    </location>
</feature>
<feature type="transmembrane region" description="Helical" evidence="9">
    <location>
        <begin position="38"/>
        <end position="55"/>
    </location>
</feature>
<feature type="transmembrane region" description="Helical" evidence="9">
    <location>
        <begin position="338"/>
        <end position="359"/>
    </location>
</feature>
<feature type="domain" description="Major facilitator superfamily (MFS) profile" evidence="10">
    <location>
        <begin position="42"/>
        <end position="492"/>
    </location>
</feature>
<keyword evidence="5 9" id="KW-1133">Transmembrane helix</keyword>
<comment type="caution">
    <text evidence="11">The sequence shown here is derived from an EMBL/GenBank/DDBJ whole genome shotgun (WGS) entry which is preliminary data.</text>
</comment>
<dbReference type="Pfam" id="PF00083">
    <property type="entry name" value="Sugar_tr"/>
    <property type="match status" value="1"/>
</dbReference>
<dbReference type="FunFam" id="1.20.1250.20:FF:000061">
    <property type="entry name" value="MFS sugar transporter"/>
    <property type="match status" value="1"/>
</dbReference>
<dbReference type="PANTHER" id="PTHR48022">
    <property type="entry name" value="PLASTIDIC GLUCOSE TRANSPORTER 4"/>
    <property type="match status" value="1"/>
</dbReference>
<organism evidence="11 12">
    <name type="scientific">Thelephora terrestris</name>
    <dbReference type="NCBI Taxonomy" id="56493"/>
    <lineage>
        <taxon>Eukaryota</taxon>
        <taxon>Fungi</taxon>
        <taxon>Dikarya</taxon>
        <taxon>Basidiomycota</taxon>
        <taxon>Agaricomycotina</taxon>
        <taxon>Agaricomycetes</taxon>
        <taxon>Thelephorales</taxon>
        <taxon>Thelephoraceae</taxon>
        <taxon>Thelephora</taxon>
    </lineage>
</organism>
<feature type="transmembrane region" description="Helical" evidence="9">
    <location>
        <begin position="212"/>
        <end position="234"/>
    </location>
</feature>
<dbReference type="NCBIfam" id="TIGR00879">
    <property type="entry name" value="SP"/>
    <property type="match status" value="1"/>
</dbReference>
<evidence type="ECO:0000313" key="11">
    <source>
        <dbReference type="EMBL" id="KAF9788552.1"/>
    </source>
</evidence>
<evidence type="ECO:0000256" key="2">
    <source>
        <dbReference type="ARBA" id="ARBA00010992"/>
    </source>
</evidence>
<dbReference type="EMBL" id="WIUZ02000004">
    <property type="protein sequence ID" value="KAF9788552.1"/>
    <property type="molecule type" value="Genomic_DNA"/>
</dbReference>
<keyword evidence="6 9" id="KW-0472">Membrane</keyword>
<keyword evidence="4 9" id="KW-0812">Transmembrane</keyword>
<dbReference type="GO" id="GO:0005351">
    <property type="term" value="F:carbohydrate:proton symporter activity"/>
    <property type="evidence" value="ECO:0007669"/>
    <property type="project" value="TreeGrafter"/>
</dbReference>
<comment type="similarity">
    <text evidence="2 8">Belongs to the major facilitator superfamily. Sugar transporter (TC 2.A.1.1) family.</text>
</comment>
<evidence type="ECO:0000256" key="9">
    <source>
        <dbReference type="SAM" id="Phobius"/>
    </source>
</evidence>
<dbReference type="SUPFAM" id="SSF103473">
    <property type="entry name" value="MFS general substrate transporter"/>
    <property type="match status" value="1"/>
</dbReference>
<keyword evidence="12" id="KW-1185">Reference proteome</keyword>
<evidence type="ECO:0000256" key="1">
    <source>
        <dbReference type="ARBA" id="ARBA00004141"/>
    </source>
</evidence>
<dbReference type="InterPro" id="IPR005828">
    <property type="entry name" value="MFS_sugar_transport-like"/>
</dbReference>
<dbReference type="Gene3D" id="1.20.1250.20">
    <property type="entry name" value="MFS general substrate transporter like domains"/>
    <property type="match status" value="1"/>
</dbReference>
<feature type="transmembrane region" description="Helical" evidence="9">
    <location>
        <begin position="91"/>
        <end position="111"/>
    </location>
</feature>
<evidence type="ECO:0000256" key="7">
    <source>
        <dbReference type="ARBA" id="ARBA00049119"/>
    </source>
</evidence>
<sequence length="550" mass="60456">MSSLSSREKPPKVGPSVSTRATLENGIPQYMGRSGDDLIFAITCTATAAFLLFGYDQGVMSGIISAPQFFRVFPDLNPENVGHTSASTMQAFYTAIYEVGCFFGALFALLYGNKVGRRRNMYIGASFVTIGTIIQITSTPGHLSGHQFVIGRIVTGFGNGLNTATVPSWQAECSKPKNRGLHICIEASMIAIGTVTAYWIDFGLSFVDSSLSWRLPIGLQIVFALLLASGVYFLPESPRFLLSTGQSEEGQLVVAALMNQPVDSEITQQEKRVIIEALKGDNPSIRDVLTGGPSQHLRRTIIGASTQFFQQIGGCNAVIYFAPVIYQTYIGLDRRLSLILGGVNSTVYALSAFLSYLMIERLGRRKMFLWGTAGQAVSMFLAMACLIPYNVYHDTENKATYGAVAGLFLFLIAFGCTWLELPWLLPAEINPNAIRTNANAISTMSNWGWNFAVVMWTPPMLDRWGGFGTFLFFGLINLTFIPFIYIFYPETKGRSLEEIDVIFAKAYCTGEWYVKVANEMPKLTAAEIEEEARRWGLAEGGNVRGAVCKV</sequence>
<gene>
    <name evidence="11" type="ORF">BJ322DRAFT_1001964</name>
</gene>
<reference evidence="11" key="1">
    <citation type="journal article" date="2020" name="Nat. Commun.">
        <title>Large-scale genome sequencing of mycorrhizal fungi provides insights into the early evolution of symbiotic traits.</title>
        <authorList>
            <person name="Miyauchi S."/>
            <person name="Kiss E."/>
            <person name="Kuo A."/>
            <person name="Drula E."/>
            <person name="Kohler A."/>
            <person name="Sanchez-Garcia M."/>
            <person name="Morin E."/>
            <person name="Andreopoulos B."/>
            <person name="Barry K.W."/>
            <person name="Bonito G."/>
            <person name="Buee M."/>
            <person name="Carver A."/>
            <person name="Chen C."/>
            <person name="Cichocki N."/>
            <person name="Clum A."/>
            <person name="Culley D."/>
            <person name="Crous P.W."/>
            <person name="Fauchery L."/>
            <person name="Girlanda M."/>
            <person name="Hayes R.D."/>
            <person name="Keri Z."/>
            <person name="LaButti K."/>
            <person name="Lipzen A."/>
            <person name="Lombard V."/>
            <person name="Magnuson J."/>
            <person name="Maillard F."/>
            <person name="Murat C."/>
            <person name="Nolan M."/>
            <person name="Ohm R.A."/>
            <person name="Pangilinan J."/>
            <person name="Pereira M.F."/>
            <person name="Perotto S."/>
            <person name="Peter M."/>
            <person name="Pfister S."/>
            <person name="Riley R."/>
            <person name="Sitrit Y."/>
            <person name="Stielow J.B."/>
            <person name="Szollosi G."/>
            <person name="Zifcakova L."/>
            <person name="Stursova M."/>
            <person name="Spatafora J.W."/>
            <person name="Tedersoo L."/>
            <person name="Vaario L.M."/>
            <person name="Yamada A."/>
            <person name="Yan M."/>
            <person name="Wang P."/>
            <person name="Xu J."/>
            <person name="Bruns T."/>
            <person name="Baldrian P."/>
            <person name="Vilgalys R."/>
            <person name="Dunand C."/>
            <person name="Henrissat B."/>
            <person name="Grigoriev I.V."/>
            <person name="Hibbett D."/>
            <person name="Nagy L.G."/>
            <person name="Martin F.M."/>
        </authorList>
    </citation>
    <scope>NUCLEOTIDE SEQUENCE</scope>
    <source>
        <strain evidence="11">UH-Tt-Lm1</strain>
    </source>
</reference>
<keyword evidence="3 8" id="KW-0813">Transport</keyword>
<dbReference type="PROSITE" id="PS50850">
    <property type="entry name" value="MFS"/>
    <property type="match status" value="1"/>
</dbReference>
<reference evidence="11" key="2">
    <citation type="submission" date="2020-11" db="EMBL/GenBank/DDBJ databases">
        <authorList>
            <consortium name="DOE Joint Genome Institute"/>
            <person name="Kuo A."/>
            <person name="Miyauchi S."/>
            <person name="Kiss E."/>
            <person name="Drula E."/>
            <person name="Kohler A."/>
            <person name="Sanchez-Garcia M."/>
            <person name="Andreopoulos B."/>
            <person name="Barry K.W."/>
            <person name="Bonito G."/>
            <person name="Buee M."/>
            <person name="Carver A."/>
            <person name="Chen C."/>
            <person name="Cichocki N."/>
            <person name="Clum A."/>
            <person name="Culley D."/>
            <person name="Crous P.W."/>
            <person name="Fauchery L."/>
            <person name="Girlanda M."/>
            <person name="Hayes R."/>
            <person name="Keri Z."/>
            <person name="Labutti K."/>
            <person name="Lipzen A."/>
            <person name="Lombard V."/>
            <person name="Magnuson J."/>
            <person name="Maillard F."/>
            <person name="Morin E."/>
            <person name="Murat C."/>
            <person name="Nolan M."/>
            <person name="Ohm R."/>
            <person name="Pangilinan J."/>
            <person name="Pereira M."/>
            <person name="Perotto S."/>
            <person name="Peter M."/>
            <person name="Riley R."/>
            <person name="Sitrit Y."/>
            <person name="Stielow B."/>
            <person name="Szollosi G."/>
            <person name="Zifcakova L."/>
            <person name="Stursova M."/>
            <person name="Spatafora J.W."/>
            <person name="Tedersoo L."/>
            <person name="Vaario L.-M."/>
            <person name="Yamada A."/>
            <person name="Yan M."/>
            <person name="Wang P."/>
            <person name="Xu J."/>
            <person name="Bruns T."/>
            <person name="Baldrian P."/>
            <person name="Vilgalys R."/>
            <person name="Henrissat B."/>
            <person name="Grigoriev I.V."/>
            <person name="Hibbett D."/>
            <person name="Nagy L.G."/>
            <person name="Martin F.M."/>
        </authorList>
    </citation>
    <scope>NUCLEOTIDE SEQUENCE</scope>
    <source>
        <strain evidence="11">UH-Tt-Lm1</strain>
    </source>
</reference>
<name>A0A9P6HJI5_9AGAM</name>
<dbReference type="InterPro" id="IPR003663">
    <property type="entry name" value="Sugar/inositol_transpt"/>
</dbReference>
<comment type="catalytic activity">
    <reaction evidence="7">
        <text>myo-inositol(out) + H(+)(out) = myo-inositol(in) + H(+)(in)</text>
        <dbReference type="Rhea" id="RHEA:60364"/>
        <dbReference type="ChEBI" id="CHEBI:15378"/>
        <dbReference type="ChEBI" id="CHEBI:17268"/>
    </reaction>
</comment>
<dbReference type="PRINTS" id="PR00171">
    <property type="entry name" value="SUGRTRNSPORT"/>
</dbReference>
<comment type="subcellular location">
    <subcellularLocation>
        <location evidence="1">Membrane</location>
        <topology evidence="1">Multi-pass membrane protein</topology>
    </subcellularLocation>
</comment>
<dbReference type="OrthoDB" id="2544694at2759"/>
<evidence type="ECO:0000256" key="5">
    <source>
        <dbReference type="ARBA" id="ARBA00022989"/>
    </source>
</evidence>
<evidence type="ECO:0000256" key="3">
    <source>
        <dbReference type="ARBA" id="ARBA00022448"/>
    </source>
</evidence>
<dbReference type="InterPro" id="IPR036259">
    <property type="entry name" value="MFS_trans_sf"/>
</dbReference>
<feature type="transmembrane region" description="Helical" evidence="9">
    <location>
        <begin position="180"/>
        <end position="200"/>
    </location>
</feature>
<evidence type="ECO:0000313" key="12">
    <source>
        <dbReference type="Proteomes" id="UP000736335"/>
    </source>
</evidence>